<dbReference type="Proteomes" id="UP001054945">
    <property type="component" value="Unassembled WGS sequence"/>
</dbReference>
<proteinExistence type="predicted"/>
<organism evidence="1 2">
    <name type="scientific">Caerostris extrusa</name>
    <name type="common">Bark spider</name>
    <name type="synonym">Caerostris bankana</name>
    <dbReference type="NCBI Taxonomy" id="172846"/>
    <lineage>
        <taxon>Eukaryota</taxon>
        <taxon>Metazoa</taxon>
        <taxon>Ecdysozoa</taxon>
        <taxon>Arthropoda</taxon>
        <taxon>Chelicerata</taxon>
        <taxon>Arachnida</taxon>
        <taxon>Araneae</taxon>
        <taxon>Araneomorphae</taxon>
        <taxon>Entelegynae</taxon>
        <taxon>Araneoidea</taxon>
        <taxon>Araneidae</taxon>
        <taxon>Caerostris</taxon>
    </lineage>
</organism>
<sequence>MWSSEVMNLNNMGFWEKIGIWTEDGLDIKDIVWPGGSPVPPREFGEVQHEDHVHGGAPYVNLVPPITRRGNARPAERCVAELPHVPP</sequence>
<accession>A0AAV4XYD8</accession>
<name>A0AAV4XYD8_CAEEX</name>
<evidence type="ECO:0000313" key="1">
    <source>
        <dbReference type="EMBL" id="GIY98823.1"/>
    </source>
</evidence>
<gene>
    <name evidence="1" type="ORF">CEXT_490441</name>
</gene>
<keyword evidence="2" id="KW-1185">Reference proteome</keyword>
<comment type="caution">
    <text evidence="1">The sequence shown here is derived from an EMBL/GenBank/DDBJ whole genome shotgun (WGS) entry which is preliminary data.</text>
</comment>
<reference evidence="1 2" key="1">
    <citation type="submission" date="2021-06" db="EMBL/GenBank/DDBJ databases">
        <title>Caerostris extrusa draft genome.</title>
        <authorList>
            <person name="Kono N."/>
            <person name="Arakawa K."/>
        </authorList>
    </citation>
    <scope>NUCLEOTIDE SEQUENCE [LARGE SCALE GENOMIC DNA]</scope>
</reference>
<protein>
    <submittedName>
        <fullName evidence="1">Uncharacterized protein</fullName>
    </submittedName>
</protein>
<dbReference type="EMBL" id="BPLR01018343">
    <property type="protein sequence ID" value="GIY98823.1"/>
    <property type="molecule type" value="Genomic_DNA"/>
</dbReference>
<evidence type="ECO:0000313" key="2">
    <source>
        <dbReference type="Proteomes" id="UP001054945"/>
    </source>
</evidence>
<dbReference type="AlphaFoldDB" id="A0AAV4XYD8"/>